<evidence type="ECO:0000256" key="1">
    <source>
        <dbReference type="ARBA" id="ARBA00006432"/>
    </source>
</evidence>
<dbReference type="PANTHER" id="PTHR43201:SF5">
    <property type="entry name" value="MEDIUM-CHAIN ACYL-COA LIGASE ACSF2, MITOCHONDRIAL"/>
    <property type="match status" value="1"/>
</dbReference>
<comment type="caution">
    <text evidence="5">The sequence shown here is derived from an EMBL/GenBank/DDBJ whole genome shotgun (WGS) entry which is preliminary data.</text>
</comment>
<evidence type="ECO:0000313" key="5">
    <source>
        <dbReference type="EMBL" id="MBP2478101.1"/>
    </source>
</evidence>
<dbReference type="Pfam" id="PF00501">
    <property type="entry name" value="AMP-binding"/>
    <property type="match status" value="1"/>
</dbReference>
<sequence length="491" mass="51701">MFPGTVPEAVELAAERFGEAEAVVDNGVRWSFTELAQRVRVAAGVFRRHGVRAGDTVAVCAPNTPHWLVSALGALHAGGVLVPVGTRLTAPETLDVLHRAKVRVLVMTEPFLGLDRLAALRAAGLPEDVVVLPLPVAPTANSPFSEGPPVYPGERVEVSDILFTSGTTGRAKGVMSAHRQSLGVAAAWVQRCGLRADDRYLAVNPFSHSFGYKAGILACLLSGAALVPQAVFSVAETARLVGAERISVLPGAPTLYQSMLDAGPADGLGTLRLAVTGGALVPVRLVERMRAELGFDLVLTAYGLTEAVVATMSCPEDDPVTVASTCGRVAAGFELRVAGDGEVLLRGPNTMLGYLDDPRATAAAIDADGWLHTGDVGRVDGRGYLAITDRLKDMYTCGGFNVYPAEVERVLSGLPGVGEVAVVGVPDHRMGEVGRAFVVPTPGRAPSTEDIIGHCRDRLAGYKVPRTVQFRESLPRNASGKVLKQQLREEG</sequence>
<protein>
    <submittedName>
        <fullName evidence="5">Acyl-CoA synthetase (AMP-forming)/AMP-acid ligase II</fullName>
    </submittedName>
</protein>
<keyword evidence="6" id="KW-1185">Reference proteome</keyword>
<comment type="similarity">
    <text evidence="1">Belongs to the ATP-dependent AMP-binding enzyme family.</text>
</comment>
<keyword evidence="2 5" id="KW-0436">Ligase</keyword>
<gene>
    <name evidence="5" type="ORF">JOF53_006973</name>
</gene>
<dbReference type="Proteomes" id="UP001519363">
    <property type="component" value="Unassembled WGS sequence"/>
</dbReference>
<dbReference type="RefSeq" id="WP_086782199.1">
    <property type="nucleotide sequence ID" value="NZ_JAGIOO010000001.1"/>
</dbReference>
<dbReference type="InterPro" id="IPR025110">
    <property type="entry name" value="AMP-bd_C"/>
</dbReference>
<feature type="domain" description="AMP-dependent synthetase/ligase" evidence="3">
    <location>
        <begin position="12"/>
        <end position="355"/>
    </location>
</feature>
<organism evidence="5 6">
    <name type="scientific">Crossiella equi</name>
    <dbReference type="NCBI Taxonomy" id="130796"/>
    <lineage>
        <taxon>Bacteria</taxon>
        <taxon>Bacillati</taxon>
        <taxon>Actinomycetota</taxon>
        <taxon>Actinomycetes</taxon>
        <taxon>Pseudonocardiales</taxon>
        <taxon>Pseudonocardiaceae</taxon>
        <taxon>Crossiella</taxon>
    </lineage>
</organism>
<evidence type="ECO:0000259" key="4">
    <source>
        <dbReference type="Pfam" id="PF13193"/>
    </source>
</evidence>
<accession>A0ABS5ANV3</accession>
<dbReference type="InterPro" id="IPR045851">
    <property type="entry name" value="AMP-bd_C_sf"/>
</dbReference>
<name>A0ABS5ANV3_9PSEU</name>
<evidence type="ECO:0000256" key="2">
    <source>
        <dbReference type="ARBA" id="ARBA00022598"/>
    </source>
</evidence>
<dbReference type="EMBL" id="JAGIOO010000001">
    <property type="protein sequence ID" value="MBP2478101.1"/>
    <property type="molecule type" value="Genomic_DNA"/>
</dbReference>
<dbReference type="PANTHER" id="PTHR43201">
    <property type="entry name" value="ACYL-COA SYNTHETASE"/>
    <property type="match status" value="1"/>
</dbReference>
<dbReference type="Gene3D" id="3.30.300.30">
    <property type="match status" value="1"/>
</dbReference>
<dbReference type="NCBIfam" id="NF005801">
    <property type="entry name" value="PRK07656.1"/>
    <property type="match status" value="1"/>
</dbReference>
<dbReference type="SUPFAM" id="SSF56801">
    <property type="entry name" value="Acetyl-CoA synthetase-like"/>
    <property type="match status" value="1"/>
</dbReference>
<dbReference type="InterPro" id="IPR042099">
    <property type="entry name" value="ANL_N_sf"/>
</dbReference>
<dbReference type="InterPro" id="IPR000873">
    <property type="entry name" value="AMP-dep_synth/lig_dom"/>
</dbReference>
<evidence type="ECO:0000259" key="3">
    <source>
        <dbReference type="Pfam" id="PF00501"/>
    </source>
</evidence>
<dbReference type="PROSITE" id="PS00455">
    <property type="entry name" value="AMP_BINDING"/>
    <property type="match status" value="1"/>
</dbReference>
<proteinExistence type="inferred from homology"/>
<dbReference type="InterPro" id="IPR020845">
    <property type="entry name" value="AMP-binding_CS"/>
</dbReference>
<dbReference type="Pfam" id="PF13193">
    <property type="entry name" value="AMP-binding_C"/>
    <property type="match status" value="1"/>
</dbReference>
<evidence type="ECO:0000313" key="6">
    <source>
        <dbReference type="Proteomes" id="UP001519363"/>
    </source>
</evidence>
<dbReference type="Gene3D" id="3.40.50.12780">
    <property type="entry name" value="N-terminal domain of ligase-like"/>
    <property type="match status" value="1"/>
</dbReference>
<dbReference type="GO" id="GO:0016874">
    <property type="term" value="F:ligase activity"/>
    <property type="evidence" value="ECO:0007669"/>
    <property type="project" value="UniProtKB-KW"/>
</dbReference>
<feature type="domain" description="AMP-binding enzyme C-terminal" evidence="4">
    <location>
        <begin position="406"/>
        <end position="481"/>
    </location>
</feature>
<reference evidence="5 6" key="1">
    <citation type="submission" date="2021-03" db="EMBL/GenBank/DDBJ databases">
        <title>Sequencing the genomes of 1000 actinobacteria strains.</title>
        <authorList>
            <person name="Klenk H.-P."/>
        </authorList>
    </citation>
    <scope>NUCLEOTIDE SEQUENCE [LARGE SCALE GENOMIC DNA]</scope>
    <source>
        <strain evidence="5 6">DSM 44580</strain>
    </source>
</reference>